<dbReference type="PANTHER" id="PTHR31637">
    <property type="entry name" value="2,3-BISPHOSPHOGLYCERATE-INDEPENDENT PHOSPHOGLYCERATE MUTASE"/>
    <property type="match status" value="1"/>
</dbReference>
<evidence type="ECO:0000259" key="10">
    <source>
        <dbReference type="Pfam" id="PF01676"/>
    </source>
</evidence>
<evidence type="ECO:0000313" key="12">
    <source>
        <dbReference type="EMBL" id="KKK58990.1"/>
    </source>
</evidence>
<protein>
    <recommendedName>
        <fullName evidence="4">phosphoglycerate mutase (2,3-diphosphoglycerate-independent)</fullName>
        <ecNumber evidence="4">5.4.2.12</ecNumber>
    </recommendedName>
</protein>
<comment type="caution">
    <text evidence="12">The sequence shown here is derived from an EMBL/GenBank/DDBJ whole genome shotgun (WGS) entry which is preliminary data.</text>
</comment>
<evidence type="ECO:0000256" key="1">
    <source>
        <dbReference type="ARBA" id="ARBA00001936"/>
    </source>
</evidence>
<feature type="region of interest" description="Disordered" evidence="9">
    <location>
        <begin position="297"/>
        <end position="316"/>
    </location>
</feature>
<dbReference type="GO" id="GO:0004619">
    <property type="term" value="F:phosphoglycerate mutase activity"/>
    <property type="evidence" value="ECO:0007669"/>
    <property type="project" value="UniProtKB-EC"/>
</dbReference>
<evidence type="ECO:0000256" key="8">
    <source>
        <dbReference type="ARBA" id="ARBA00023235"/>
    </source>
</evidence>
<evidence type="ECO:0000256" key="5">
    <source>
        <dbReference type="ARBA" id="ARBA00022723"/>
    </source>
</evidence>
<evidence type="ECO:0000259" key="11">
    <source>
        <dbReference type="Pfam" id="PF06415"/>
    </source>
</evidence>
<dbReference type="AlphaFoldDB" id="A0A0F8XDG8"/>
<dbReference type="Pfam" id="PF06415">
    <property type="entry name" value="iPGM_N"/>
    <property type="match status" value="1"/>
</dbReference>
<sequence>MTSVSSSSWTPAWGAGQFGIDFRGEPALADKAEKQAVKQAADQAYEALVEARGTPCKTPEEAVADSYQKLKSPDGSLMMDEYIPPCIMAGYKGIKDGDSLVHFNYRQDRAIQLTKAFIEDDYPGRRSSRPEIVYCGLTKYYDSFSFNILAAMDAGPGMTHILGEVLSAKGLKQLRIAETQKFNHVTSFMNGKRIVPYPGEERVEVKTKYDPSTFADHPEMSAYEVADTTADKIRSGEFDLVVVNFANCDMVGHTGNFDSTVKAVEVVDECVGRVLEALKETGAVALVTADHGNAEEMFDPGLNEPKTAHTTNPVHL</sequence>
<comment type="similarity">
    <text evidence="3">Belongs to the BPG-independent phosphoglycerate mutase family.</text>
</comment>
<evidence type="ECO:0000256" key="4">
    <source>
        <dbReference type="ARBA" id="ARBA00012026"/>
    </source>
</evidence>
<dbReference type="GO" id="GO:0005737">
    <property type="term" value="C:cytoplasm"/>
    <property type="evidence" value="ECO:0007669"/>
    <property type="project" value="InterPro"/>
</dbReference>
<comment type="pathway">
    <text evidence="2">Carbohydrate degradation; glycolysis; pyruvate from D-glyceraldehyde 3-phosphate: step 3/5.</text>
</comment>
<dbReference type="PANTHER" id="PTHR31637:SF0">
    <property type="entry name" value="2,3-BISPHOSPHOGLYCERATE-INDEPENDENT PHOSPHOGLYCERATE MUTASE"/>
    <property type="match status" value="1"/>
</dbReference>
<accession>A0A0F8XDG8</accession>
<evidence type="ECO:0000256" key="7">
    <source>
        <dbReference type="ARBA" id="ARBA00023211"/>
    </source>
</evidence>
<proteinExistence type="inferred from homology"/>
<keyword evidence="8" id="KW-0413">Isomerase</keyword>
<evidence type="ECO:0000256" key="6">
    <source>
        <dbReference type="ARBA" id="ARBA00023152"/>
    </source>
</evidence>
<dbReference type="InterPro" id="IPR006124">
    <property type="entry name" value="Metalloenzyme"/>
</dbReference>
<dbReference type="GO" id="GO:0006096">
    <property type="term" value="P:glycolytic process"/>
    <property type="evidence" value="ECO:0007669"/>
    <property type="project" value="UniProtKB-UniPathway"/>
</dbReference>
<dbReference type="Gene3D" id="3.40.720.10">
    <property type="entry name" value="Alkaline Phosphatase, subunit A"/>
    <property type="match status" value="1"/>
</dbReference>
<name>A0A0F8XDG8_9ZZZZ</name>
<dbReference type="SUPFAM" id="SSF64158">
    <property type="entry name" value="2,3-Bisphosphoglycerate-independent phosphoglycerate mutase, substrate-binding domain"/>
    <property type="match status" value="1"/>
</dbReference>
<keyword evidence="5" id="KW-0479">Metal-binding</keyword>
<evidence type="ECO:0000256" key="3">
    <source>
        <dbReference type="ARBA" id="ARBA00008819"/>
    </source>
</evidence>
<dbReference type="UniPathway" id="UPA00109">
    <property type="reaction ID" value="UER00186"/>
</dbReference>
<feature type="domain" description="BPG-independent PGAM N-terminal" evidence="11">
    <location>
        <begin position="41"/>
        <end position="141"/>
    </location>
</feature>
<dbReference type="InterPro" id="IPR036646">
    <property type="entry name" value="PGAM_B_sf"/>
</dbReference>
<evidence type="ECO:0000256" key="2">
    <source>
        <dbReference type="ARBA" id="ARBA00004798"/>
    </source>
</evidence>
<dbReference type="EC" id="5.4.2.12" evidence="4"/>
<dbReference type="Gene3D" id="3.40.1450.10">
    <property type="entry name" value="BPG-independent phosphoglycerate mutase, domain B"/>
    <property type="match status" value="1"/>
</dbReference>
<keyword evidence="6" id="KW-0324">Glycolysis</keyword>
<dbReference type="Pfam" id="PF01676">
    <property type="entry name" value="Metalloenzyme"/>
    <property type="match status" value="1"/>
</dbReference>
<dbReference type="InterPro" id="IPR011258">
    <property type="entry name" value="BPG-indep_PGM_N"/>
</dbReference>
<dbReference type="InterPro" id="IPR005995">
    <property type="entry name" value="Pgm_bpd_ind"/>
</dbReference>
<feature type="non-terminal residue" evidence="12">
    <location>
        <position position="316"/>
    </location>
</feature>
<keyword evidence="7" id="KW-0464">Manganese</keyword>
<feature type="domain" description="Metalloenzyme" evidence="10">
    <location>
        <begin position="152"/>
        <end position="314"/>
    </location>
</feature>
<evidence type="ECO:0000256" key="9">
    <source>
        <dbReference type="SAM" id="MobiDB-lite"/>
    </source>
</evidence>
<organism evidence="12">
    <name type="scientific">marine sediment metagenome</name>
    <dbReference type="NCBI Taxonomy" id="412755"/>
    <lineage>
        <taxon>unclassified sequences</taxon>
        <taxon>metagenomes</taxon>
        <taxon>ecological metagenomes</taxon>
    </lineage>
</organism>
<comment type="cofactor">
    <cofactor evidence="1">
        <name>Mn(2+)</name>
        <dbReference type="ChEBI" id="CHEBI:29035"/>
    </cofactor>
</comment>
<dbReference type="EMBL" id="LAZR01063701">
    <property type="protein sequence ID" value="KKK58990.1"/>
    <property type="molecule type" value="Genomic_DNA"/>
</dbReference>
<dbReference type="SUPFAM" id="SSF53649">
    <property type="entry name" value="Alkaline phosphatase-like"/>
    <property type="match status" value="1"/>
</dbReference>
<reference evidence="12" key="1">
    <citation type="journal article" date="2015" name="Nature">
        <title>Complex archaea that bridge the gap between prokaryotes and eukaryotes.</title>
        <authorList>
            <person name="Spang A."/>
            <person name="Saw J.H."/>
            <person name="Jorgensen S.L."/>
            <person name="Zaremba-Niedzwiedzka K."/>
            <person name="Martijn J."/>
            <person name="Lind A.E."/>
            <person name="van Eijk R."/>
            <person name="Schleper C."/>
            <person name="Guy L."/>
            <person name="Ettema T.J."/>
        </authorList>
    </citation>
    <scope>NUCLEOTIDE SEQUENCE</scope>
</reference>
<dbReference type="GO" id="GO:0030145">
    <property type="term" value="F:manganese ion binding"/>
    <property type="evidence" value="ECO:0007669"/>
    <property type="project" value="InterPro"/>
</dbReference>
<gene>
    <name evidence="12" type="ORF">LCGC14_3038870</name>
</gene>
<dbReference type="GO" id="GO:0006007">
    <property type="term" value="P:glucose catabolic process"/>
    <property type="evidence" value="ECO:0007669"/>
    <property type="project" value="InterPro"/>
</dbReference>
<dbReference type="InterPro" id="IPR017850">
    <property type="entry name" value="Alkaline_phosphatase_core_sf"/>
</dbReference>